<feature type="compositionally biased region" description="Basic and acidic residues" evidence="1">
    <location>
        <begin position="548"/>
        <end position="568"/>
    </location>
</feature>
<feature type="compositionally biased region" description="Low complexity" evidence="1">
    <location>
        <begin position="437"/>
        <end position="449"/>
    </location>
</feature>
<name>A0ABR4PDI5_9HELO</name>
<keyword evidence="3" id="KW-1185">Reference proteome</keyword>
<feature type="compositionally biased region" description="Basic and acidic residues" evidence="1">
    <location>
        <begin position="450"/>
        <end position="484"/>
    </location>
</feature>
<gene>
    <name evidence="2" type="ORF">PVAG01_07803</name>
</gene>
<organism evidence="2 3">
    <name type="scientific">Phlyctema vagabunda</name>
    <dbReference type="NCBI Taxonomy" id="108571"/>
    <lineage>
        <taxon>Eukaryota</taxon>
        <taxon>Fungi</taxon>
        <taxon>Dikarya</taxon>
        <taxon>Ascomycota</taxon>
        <taxon>Pezizomycotina</taxon>
        <taxon>Leotiomycetes</taxon>
        <taxon>Helotiales</taxon>
        <taxon>Dermateaceae</taxon>
        <taxon>Phlyctema</taxon>
    </lineage>
</organism>
<reference evidence="2 3" key="1">
    <citation type="submission" date="2024-06" db="EMBL/GenBank/DDBJ databases">
        <title>Complete genome of Phlyctema vagabunda strain 19-DSS-EL-015.</title>
        <authorList>
            <person name="Fiorenzani C."/>
        </authorList>
    </citation>
    <scope>NUCLEOTIDE SEQUENCE [LARGE SCALE GENOMIC DNA]</scope>
    <source>
        <strain evidence="2 3">19-DSS-EL-015</strain>
    </source>
</reference>
<feature type="region of interest" description="Disordered" evidence="1">
    <location>
        <begin position="1"/>
        <end position="592"/>
    </location>
</feature>
<feature type="compositionally biased region" description="Basic and acidic residues" evidence="1">
    <location>
        <begin position="95"/>
        <end position="114"/>
    </location>
</feature>
<evidence type="ECO:0000313" key="3">
    <source>
        <dbReference type="Proteomes" id="UP001629113"/>
    </source>
</evidence>
<feature type="compositionally biased region" description="Basic and acidic residues" evidence="1">
    <location>
        <begin position="400"/>
        <end position="409"/>
    </location>
</feature>
<feature type="compositionally biased region" description="Polar residues" evidence="1">
    <location>
        <begin position="296"/>
        <end position="355"/>
    </location>
</feature>
<protein>
    <submittedName>
        <fullName evidence="2">Mucin-7 protein</fullName>
    </submittedName>
</protein>
<feature type="compositionally biased region" description="Basic and acidic residues" evidence="1">
    <location>
        <begin position="419"/>
        <end position="432"/>
    </location>
</feature>
<feature type="compositionally biased region" description="Low complexity" evidence="1">
    <location>
        <begin position="206"/>
        <end position="231"/>
    </location>
</feature>
<feature type="compositionally biased region" description="Polar residues" evidence="1">
    <location>
        <begin position="55"/>
        <end position="67"/>
    </location>
</feature>
<feature type="compositionally biased region" description="Basic and acidic residues" evidence="1">
    <location>
        <begin position="19"/>
        <end position="33"/>
    </location>
</feature>
<feature type="compositionally biased region" description="Basic and acidic residues" evidence="1">
    <location>
        <begin position="177"/>
        <end position="190"/>
    </location>
</feature>
<comment type="caution">
    <text evidence="2">The sequence shown here is derived from an EMBL/GenBank/DDBJ whole genome shotgun (WGS) entry which is preliminary data.</text>
</comment>
<feature type="compositionally biased region" description="Low complexity" evidence="1">
    <location>
        <begin position="242"/>
        <end position="251"/>
    </location>
</feature>
<feature type="compositionally biased region" description="Polar residues" evidence="1">
    <location>
        <begin position="145"/>
        <end position="165"/>
    </location>
</feature>
<feature type="compositionally biased region" description="Basic and acidic residues" evidence="1">
    <location>
        <begin position="496"/>
        <end position="513"/>
    </location>
</feature>
<dbReference type="Proteomes" id="UP001629113">
    <property type="component" value="Unassembled WGS sequence"/>
</dbReference>
<feature type="compositionally biased region" description="Basic and acidic residues" evidence="1">
    <location>
        <begin position="134"/>
        <end position="144"/>
    </location>
</feature>
<feature type="compositionally biased region" description="Low complexity" evidence="1">
    <location>
        <begin position="34"/>
        <end position="51"/>
    </location>
</feature>
<feature type="compositionally biased region" description="Pro residues" evidence="1">
    <location>
        <begin position="261"/>
        <end position="273"/>
    </location>
</feature>
<dbReference type="EMBL" id="JBFCZG010000006">
    <property type="protein sequence ID" value="KAL3421358.1"/>
    <property type="molecule type" value="Genomic_DNA"/>
</dbReference>
<accession>A0ABR4PDI5</accession>
<feature type="compositionally biased region" description="Low complexity" evidence="1">
    <location>
        <begin position="575"/>
        <end position="591"/>
    </location>
</feature>
<evidence type="ECO:0000256" key="1">
    <source>
        <dbReference type="SAM" id="MobiDB-lite"/>
    </source>
</evidence>
<evidence type="ECO:0000313" key="2">
    <source>
        <dbReference type="EMBL" id="KAL3421358.1"/>
    </source>
</evidence>
<proteinExistence type="predicted"/>
<feature type="compositionally biased region" description="Polar residues" evidence="1">
    <location>
        <begin position="363"/>
        <end position="373"/>
    </location>
</feature>
<feature type="region of interest" description="Disordered" evidence="1">
    <location>
        <begin position="624"/>
        <end position="674"/>
    </location>
</feature>
<sequence length="711" mass="75512">MSDKKATASGGVRNLRAMFENKDEATSPPDRGRSPGISSIGGSSTGTSPRPLSKVRTSFVTVENRSGQWGLKRDTSGEPSLAKRRPSFSVDEQEDPKATAARKESIVSELEARKNSTVIEEAIPECAVETPSMEVDKQLEEPAQKQESLSKTLAQANVESKQSVSGGTNGTTNGHGKPKESATKSEEKPKASARPAPISTAKPSATKTSKSVPIKTPKTPTSPMKSSPKPTLAKEPEKKAVKASAASSNNPKQRRPSHGSVPPPSLRIQPSPPRTGFVKPKPRSPTRPVRLPASLTAHTASSGSKTAVASPPNRQTLSRASGNAQSNTTRSPSRATGSKAITRNPSTTNKTSSRPSLGPPPGNTLNKKTSRQSLPGHGAPADEGFLARMMRPTTSSASKTAEKVPDTPPKRTQSVKRPMAKDGPPRMSDLSKHAPVTKTTKTSTNIPTKQAKDTATKRPEASKTIKKVEPRPVKPALETKDKKPAGANVESANAIRSKEVKSEPEPETIKEPAVEEQVVEETASKVAELEEPQTGTNAAELEVEDATTEPKAEEPKAEIKGEETDAVKEPTAIPAEVSSAEQSVAEDAAVSEADDYAQPIAKVGEIEVEEIEPQETEVREIVPIASSEEPEETGELPQAPLPVHKDLPTSEVLPSETLESSKEDVSNTETVEDPADIAARAEIAKLNAELMGASPVSEIIRTDEKEPMESY</sequence>